<name>A0A151RRT6_CAJCA</name>
<organism evidence="1 2">
    <name type="scientific">Cajanus cajan</name>
    <name type="common">Pigeon pea</name>
    <name type="synonym">Cajanus indicus</name>
    <dbReference type="NCBI Taxonomy" id="3821"/>
    <lineage>
        <taxon>Eukaryota</taxon>
        <taxon>Viridiplantae</taxon>
        <taxon>Streptophyta</taxon>
        <taxon>Embryophyta</taxon>
        <taxon>Tracheophyta</taxon>
        <taxon>Spermatophyta</taxon>
        <taxon>Magnoliopsida</taxon>
        <taxon>eudicotyledons</taxon>
        <taxon>Gunneridae</taxon>
        <taxon>Pentapetalae</taxon>
        <taxon>rosids</taxon>
        <taxon>fabids</taxon>
        <taxon>Fabales</taxon>
        <taxon>Fabaceae</taxon>
        <taxon>Papilionoideae</taxon>
        <taxon>50 kb inversion clade</taxon>
        <taxon>NPAAA clade</taxon>
        <taxon>indigoferoid/millettioid clade</taxon>
        <taxon>Phaseoleae</taxon>
        <taxon>Cajanus</taxon>
    </lineage>
</organism>
<keyword evidence="2" id="KW-1185">Reference proteome</keyword>
<protein>
    <recommendedName>
        <fullName evidence="3">Retrotransposon Copia-like N-terminal domain-containing protein</fullName>
    </recommendedName>
</protein>
<evidence type="ECO:0000313" key="1">
    <source>
        <dbReference type="EMBL" id="KYP45219.1"/>
    </source>
</evidence>
<reference evidence="1" key="1">
    <citation type="journal article" date="2012" name="Nat. Biotechnol.">
        <title>Draft genome sequence of pigeonpea (Cajanus cajan), an orphan legume crop of resource-poor farmers.</title>
        <authorList>
            <person name="Varshney R.K."/>
            <person name="Chen W."/>
            <person name="Li Y."/>
            <person name="Bharti A.K."/>
            <person name="Saxena R.K."/>
            <person name="Schlueter J.A."/>
            <person name="Donoghue M.T."/>
            <person name="Azam S."/>
            <person name="Fan G."/>
            <person name="Whaley A.M."/>
            <person name="Farmer A.D."/>
            <person name="Sheridan J."/>
            <person name="Iwata A."/>
            <person name="Tuteja R."/>
            <person name="Penmetsa R.V."/>
            <person name="Wu W."/>
            <person name="Upadhyaya H.D."/>
            <person name="Yang S.P."/>
            <person name="Shah T."/>
            <person name="Saxena K.B."/>
            <person name="Michael T."/>
            <person name="McCombie W.R."/>
            <person name="Yang B."/>
            <person name="Zhang G."/>
            <person name="Yang H."/>
            <person name="Wang J."/>
            <person name="Spillane C."/>
            <person name="Cook D.R."/>
            <person name="May G.D."/>
            <person name="Xu X."/>
            <person name="Jackson S.A."/>
        </authorList>
    </citation>
    <scope>NUCLEOTIDE SEQUENCE [LARGE SCALE GENOMIC DNA]</scope>
</reference>
<evidence type="ECO:0000313" key="2">
    <source>
        <dbReference type="Proteomes" id="UP000075243"/>
    </source>
</evidence>
<evidence type="ECO:0008006" key="3">
    <source>
        <dbReference type="Google" id="ProtNLM"/>
    </source>
</evidence>
<gene>
    <name evidence="1" type="ORF">KK1_033233</name>
</gene>
<dbReference type="AlphaFoldDB" id="A0A151RRT6"/>
<dbReference type="Gramene" id="C.cajan_32083.t">
    <property type="protein sequence ID" value="C.cajan_32083.t.cds1"/>
    <property type="gene ID" value="C.cajan_32083"/>
</dbReference>
<dbReference type="OMA" id="IFINWEV"/>
<accession>A0A151RRT6</accession>
<dbReference type="Proteomes" id="UP000075243">
    <property type="component" value="Unassembled WGS sequence"/>
</dbReference>
<proteinExistence type="predicted"/>
<sequence>MAFAETPFHPHVFSNAISSKLTDDNFLTWMQHAEAMIKGFYLQRHIDGATSIPAKFLTTDDERKGSVNAAFENYEQQDNLLKSWLLESIFEYN</sequence>
<dbReference type="EMBL" id="KQ483597">
    <property type="protein sequence ID" value="KYP45219.1"/>
    <property type="molecule type" value="Genomic_DNA"/>
</dbReference>